<protein>
    <recommendedName>
        <fullName evidence="1">Replicative helicase inhibitor G39P N-terminal domain-containing protein</fullName>
    </recommendedName>
</protein>
<keyword evidence="3" id="KW-1185">Reference proteome</keyword>
<evidence type="ECO:0000259" key="1">
    <source>
        <dbReference type="Pfam" id="PF11417"/>
    </source>
</evidence>
<dbReference type="Proteomes" id="UP000461585">
    <property type="component" value="Unassembled WGS sequence"/>
</dbReference>
<dbReference type="Pfam" id="PF11417">
    <property type="entry name" value="Inhibitor_G39P"/>
    <property type="match status" value="1"/>
</dbReference>
<dbReference type="InterPro" id="IPR024424">
    <property type="entry name" value="G39P_N"/>
</dbReference>
<sequence>MTREEAIKTLTFLKAAYPRFYADLSKQEAEGAINLWTMMLADYQYPVVQVAVQQYVATSQYPPTIAEIRRALVGAVQGPGTSPDEAWGQVQKAIRRFGYSRQEEALASMDKVTAGIVRNMGWMNLCMSENQMADRAHFLKLYQAAAEEEKRNQVIPLELHRRARILQDKHKEQILSLADKMTM</sequence>
<comment type="caution">
    <text evidence="2">The sequence shown here is derived from an EMBL/GenBank/DDBJ whole genome shotgun (WGS) entry which is preliminary data.</text>
</comment>
<dbReference type="Gene3D" id="1.10.8.200">
    <property type="entry name" value="Replisome organizer (g39p helicase loader/inhibitor protein)"/>
    <property type="match status" value="1"/>
</dbReference>
<dbReference type="AlphaFoldDB" id="A0A7X5HXN4"/>
<gene>
    <name evidence="2" type="ORF">GXN74_12190</name>
</gene>
<organism evidence="2 3">
    <name type="scientific">Anaerotalea alkaliphila</name>
    <dbReference type="NCBI Taxonomy" id="2662126"/>
    <lineage>
        <taxon>Bacteria</taxon>
        <taxon>Bacillati</taxon>
        <taxon>Bacillota</taxon>
        <taxon>Clostridia</taxon>
        <taxon>Eubacteriales</taxon>
        <taxon>Anaerotalea</taxon>
    </lineage>
</organism>
<proteinExistence type="predicted"/>
<dbReference type="EMBL" id="JAAEEH010000042">
    <property type="protein sequence ID" value="NDL68496.1"/>
    <property type="molecule type" value="Genomic_DNA"/>
</dbReference>
<accession>A0A7X5HXN4</accession>
<dbReference type="RefSeq" id="WP_162371221.1">
    <property type="nucleotide sequence ID" value="NZ_JAAEEH010000042.1"/>
</dbReference>
<feature type="domain" description="Replicative helicase inhibitor G39P N-terminal" evidence="1">
    <location>
        <begin position="1"/>
        <end position="68"/>
    </location>
</feature>
<name>A0A7X5HXN4_9FIRM</name>
<evidence type="ECO:0000313" key="2">
    <source>
        <dbReference type="EMBL" id="NDL68496.1"/>
    </source>
</evidence>
<reference evidence="2 3" key="1">
    <citation type="submission" date="2020-01" db="EMBL/GenBank/DDBJ databases">
        <title>Anaeroalcalibacter tamaniensis gen. nov., sp. nov., moderately halophilic strictly anaerobic fermenter bacterium from mud volcano of Taman peninsula.</title>
        <authorList>
            <person name="Frolova A."/>
            <person name="Merkel A.Y."/>
            <person name="Slobodkin A.I."/>
        </authorList>
    </citation>
    <scope>NUCLEOTIDE SEQUENCE [LARGE SCALE GENOMIC DNA]</scope>
    <source>
        <strain evidence="2 3">F-3ap</strain>
    </source>
</reference>
<evidence type="ECO:0000313" key="3">
    <source>
        <dbReference type="Proteomes" id="UP000461585"/>
    </source>
</evidence>